<protein>
    <submittedName>
        <fullName evidence="3">ABC-type transport system involved in resistance to organic solvents, periplasmic component</fullName>
    </submittedName>
</protein>
<name>D3EN09_ATETH</name>
<proteinExistence type="predicted"/>
<dbReference type="Gene3D" id="1.10.287.950">
    <property type="entry name" value="Methyl-accepting chemotaxis protein"/>
    <property type="match status" value="1"/>
</dbReference>
<keyword evidence="1" id="KW-0472">Membrane</keyword>
<dbReference type="AlphaFoldDB" id="D3EN09"/>
<feature type="transmembrane region" description="Helical" evidence="1">
    <location>
        <begin position="12"/>
        <end position="30"/>
    </location>
</feature>
<gene>
    <name evidence="3" type="ordered locus">UCYN_01060</name>
</gene>
<evidence type="ECO:0000313" key="4">
    <source>
        <dbReference type="Proteomes" id="UP000001405"/>
    </source>
</evidence>
<dbReference type="HOGENOM" id="CLU_043536_0_0_3"/>
<evidence type="ECO:0000313" key="3">
    <source>
        <dbReference type="EMBL" id="ADB94859.1"/>
    </source>
</evidence>
<dbReference type="Proteomes" id="UP000001405">
    <property type="component" value="Chromosome"/>
</dbReference>
<dbReference type="PANTHER" id="PTHR34675:SF1">
    <property type="entry name" value="PROTEIN TRIGALACTOSYLDIACYLGLYCEROL 2, CHLOROPLASTIC"/>
    <property type="match status" value="1"/>
</dbReference>
<accession>D3EN09</accession>
<dbReference type="InterPro" id="IPR039342">
    <property type="entry name" value="TGD2-like"/>
</dbReference>
<organism evidence="4">
    <name type="scientific">Atelocyanobacterium thalassa (isolate ALOHA)</name>
    <dbReference type="NCBI Taxonomy" id="1453429"/>
    <lineage>
        <taxon>Bacteria</taxon>
        <taxon>Bacillati</taxon>
        <taxon>Cyanobacteriota</taxon>
        <taxon>Cyanophyceae</taxon>
        <taxon>Oscillatoriophycideae</taxon>
        <taxon>Chroococcales</taxon>
        <taxon>Aphanothecaceae</taxon>
        <taxon>Candidatus Atelocyanobacterium</taxon>
        <taxon>Candidatus Atelocyanobacterium thalassae</taxon>
    </lineage>
</organism>
<dbReference type="PATRIC" id="fig|713887.8.peg.99"/>
<dbReference type="RefSeq" id="WP_012953524.1">
    <property type="nucleotide sequence ID" value="NC_013771.1"/>
</dbReference>
<dbReference type="EMBL" id="CP001842">
    <property type="protein sequence ID" value="ADB94859.1"/>
    <property type="molecule type" value="Genomic_DNA"/>
</dbReference>
<evidence type="ECO:0000259" key="2">
    <source>
        <dbReference type="Pfam" id="PF02470"/>
    </source>
</evidence>
<feature type="domain" description="Mce/MlaD" evidence="2">
    <location>
        <begin position="39"/>
        <end position="114"/>
    </location>
</feature>
<sequence length="437" mass="47973">MLRMRTLQEGSVGLFVIFGLTIFGGLVVWLRGGVLGQKTYQFFANFKNVSGLQVGAPIRYRGVTVGKILGLQPNSNGVRVILEISSNQLRIPKDSNVQINRYGLIGEASVDITPSHNLSEQELAIDPISEECIKERQILCNNDEVIGKTGSQLVEALTRLSNAYSDPKFIGDVNSAVRNVSKAGDRIAVLSQEVTKLSEVARGQIDGIGDAIRNTDQAAQDASKLIRNVDSIIVENRTDVDKTIKGAANLTHNLNTLVEENRENIVNTLNSIEQTSDQIRLLALNFGVTVDKINQGISEIDIKQFANDLESLMSNAALTAKNLQNLSKSLSDPEVIITIQQTLDSARVTFDNAQKITSDVEELTGDPVFRNNIRKLIDGLSDLVSETESLEQQVYAAQIIESVTNAMEYKLLSKKKLQEFSPIIYPLDNSAEDNVKT</sequence>
<keyword evidence="4" id="KW-1185">Reference proteome</keyword>
<keyword evidence="1" id="KW-1133">Transmembrane helix</keyword>
<evidence type="ECO:0000256" key="1">
    <source>
        <dbReference type="SAM" id="Phobius"/>
    </source>
</evidence>
<dbReference type="STRING" id="1453429.UCYN_01060"/>
<dbReference type="SUPFAM" id="SSF58104">
    <property type="entry name" value="Methyl-accepting chemotaxis protein (MCP) signaling domain"/>
    <property type="match status" value="1"/>
</dbReference>
<keyword evidence="1" id="KW-0812">Transmembrane</keyword>
<dbReference type="Pfam" id="PF02470">
    <property type="entry name" value="MlaD"/>
    <property type="match status" value="1"/>
</dbReference>
<dbReference type="PANTHER" id="PTHR34675">
    <property type="entry name" value="PROTEIN TRIGALACTOSYLDIACYLGLYCEROL 2, CHLOROPLASTIC"/>
    <property type="match status" value="1"/>
</dbReference>
<reference evidence="3 4" key="1">
    <citation type="journal article" date="2010" name="Nature">
        <title>Metabolic streamlining in an open-ocean nitrogen-fixing cyanobacterium.</title>
        <authorList>
            <person name="Tripp H.J."/>
            <person name="Bench S.R."/>
            <person name="Turk K.A."/>
            <person name="Foster R.A."/>
            <person name="Desany B.A."/>
            <person name="Niazi F."/>
            <person name="Affourtit J.P."/>
            <person name="Zehr J.P."/>
        </authorList>
    </citation>
    <scope>NUCLEOTIDE SEQUENCE [LARGE SCALE GENOMIC DNA]</scope>
    <source>
        <strain evidence="4">ALOHA</strain>
    </source>
</reference>
<dbReference type="OrthoDB" id="460587at2"/>
<dbReference type="KEGG" id="cyu:UCYN_01060"/>
<dbReference type="InterPro" id="IPR003399">
    <property type="entry name" value="Mce/MlaD"/>
</dbReference>